<dbReference type="InterPro" id="IPR011990">
    <property type="entry name" value="TPR-like_helical_dom_sf"/>
</dbReference>
<feature type="non-terminal residue" evidence="1">
    <location>
        <position position="117"/>
    </location>
</feature>
<dbReference type="Proteomes" id="UP000786185">
    <property type="component" value="Unassembled WGS sequence"/>
</dbReference>
<dbReference type="EMBL" id="SCLC01000601">
    <property type="protein sequence ID" value="MBF4437072.1"/>
    <property type="molecule type" value="Genomic_DNA"/>
</dbReference>
<dbReference type="AlphaFoldDB" id="A0AAW4BKV0"/>
<accession>A0AAW4BKV0</accession>
<organism evidence="1 2">
    <name type="scientific">Vibrio anguillarum</name>
    <name type="common">Listonella anguillarum</name>
    <dbReference type="NCBI Taxonomy" id="55601"/>
    <lineage>
        <taxon>Bacteria</taxon>
        <taxon>Pseudomonadati</taxon>
        <taxon>Pseudomonadota</taxon>
        <taxon>Gammaproteobacteria</taxon>
        <taxon>Vibrionales</taxon>
        <taxon>Vibrionaceae</taxon>
        <taxon>Vibrio</taxon>
    </lineage>
</organism>
<reference evidence="1" key="1">
    <citation type="journal article" date="2021" name="PeerJ">
        <title>Analysis of 44 Vibrio anguillarum genomes reveals high genetic diversity.</title>
        <authorList>
            <person name="Hansen M.J."/>
            <person name="Dalsgaard I."/>
        </authorList>
    </citation>
    <scope>NUCLEOTIDE SEQUENCE</scope>
    <source>
        <strain evidence="1">850617-1/1</strain>
    </source>
</reference>
<sequence>DYLPEILHIHALQLWGQAKYYTAQQYWINALEQSALVDEVEIQIESLIGLGNVWRITNEYQLSCSTHELAVKVANNSRIHWLEGKARILWAWDLYLLNQYIDMLTVLDGAEEALQDH</sequence>
<name>A0AAW4BKV0_VIBAN</name>
<evidence type="ECO:0000313" key="1">
    <source>
        <dbReference type="EMBL" id="MBF4437072.1"/>
    </source>
</evidence>
<gene>
    <name evidence="1" type="ORF">ERJ77_21800</name>
</gene>
<evidence type="ECO:0008006" key="3">
    <source>
        <dbReference type="Google" id="ProtNLM"/>
    </source>
</evidence>
<dbReference type="SUPFAM" id="SSF48452">
    <property type="entry name" value="TPR-like"/>
    <property type="match status" value="1"/>
</dbReference>
<protein>
    <recommendedName>
        <fullName evidence="3">ATP-dependent transcriptional regulator</fullName>
    </recommendedName>
</protein>
<comment type="caution">
    <text evidence="1">The sequence shown here is derived from an EMBL/GenBank/DDBJ whole genome shotgun (WGS) entry which is preliminary data.</text>
</comment>
<proteinExistence type="predicted"/>
<feature type="non-terminal residue" evidence="1">
    <location>
        <position position="1"/>
    </location>
</feature>
<evidence type="ECO:0000313" key="2">
    <source>
        <dbReference type="Proteomes" id="UP000786185"/>
    </source>
</evidence>